<reference evidence="1" key="2">
    <citation type="journal article" date="2021" name="Genome Biol. Evol.">
        <title>Developing a high-quality reference genome for a parasitic bivalve with doubly uniparental inheritance (Bivalvia: Unionida).</title>
        <authorList>
            <person name="Smith C.H."/>
        </authorList>
    </citation>
    <scope>NUCLEOTIDE SEQUENCE</scope>
    <source>
        <strain evidence="1">CHS0354</strain>
        <tissue evidence="1">Mantle</tissue>
    </source>
</reference>
<name>A0AAE0S1E8_9BIVA</name>
<sequence length="120" mass="13692">MYRGIFVQILFTPHVHRYLCTVFASSTCTQVFVYSFFLLCKYTGIYVQFLLTPCVHRHIDRSAVNCNSQLVTGTLALQGSYLKDKKILNCIYWGVSHIKSAFTGSQVHFTGTTHIYLQSP</sequence>
<evidence type="ECO:0000313" key="2">
    <source>
        <dbReference type="Proteomes" id="UP001195483"/>
    </source>
</evidence>
<reference evidence="1" key="3">
    <citation type="submission" date="2023-05" db="EMBL/GenBank/DDBJ databases">
        <authorList>
            <person name="Smith C.H."/>
        </authorList>
    </citation>
    <scope>NUCLEOTIDE SEQUENCE</scope>
    <source>
        <strain evidence="1">CHS0354</strain>
        <tissue evidence="1">Mantle</tissue>
    </source>
</reference>
<comment type="caution">
    <text evidence="1">The sequence shown here is derived from an EMBL/GenBank/DDBJ whole genome shotgun (WGS) entry which is preliminary data.</text>
</comment>
<gene>
    <name evidence="1" type="ORF">CHS0354_026125</name>
</gene>
<protein>
    <submittedName>
        <fullName evidence="1">Uncharacterized protein</fullName>
    </submittedName>
</protein>
<organism evidence="1 2">
    <name type="scientific">Potamilus streckersoni</name>
    <dbReference type="NCBI Taxonomy" id="2493646"/>
    <lineage>
        <taxon>Eukaryota</taxon>
        <taxon>Metazoa</taxon>
        <taxon>Spiralia</taxon>
        <taxon>Lophotrochozoa</taxon>
        <taxon>Mollusca</taxon>
        <taxon>Bivalvia</taxon>
        <taxon>Autobranchia</taxon>
        <taxon>Heteroconchia</taxon>
        <taxon>Palaeoheterodonta</taxon>
        <taxon>Unionida</taxon>
        <taxon>Unionoidea</taxon>
        <taxon>Unionidae</taxon>
        <taxon>Ambleminae</taxon>
        <taxon>Lampsilini</taxon>
        <taxon>Potamilus</taxon>
    </lineage>
</organism>
<dbReference type="Proteomes" id="UP001195483">
    <property type="component" value="Unassembled WGS sequence"/>
</dbReference>
<dbReference type="AlphaFoldDB" id="A0AAE0S1E8"/>
<keyword evidence="2" id="KW-1185">Reference proteome</keyword>
<dbReference type="EMBL" id="JAEAOA010001560">
    <property type="protein sequence ID" value="KAK3583541.1"/>
    <property type="molecule type" value="Genomic_DNA"/>
</dbReference>
<accession>A0AAE0S1E8</accession>
<proteinExistence type="predicted"/>
<reference evidence="1" key="1">
    <citation type="journal article" date="2021" name="Genome Biol. Evol.">
        <title>A High-Quality Reference Genome for a Parasitic Bivalve with Doubly Uniparental Inheritance (Bivalvia: Unionida).</title>
        <authorList>
            <person name="Smith C.H."/>
        </authorList>
    </citation>
    <scope>NUCLEOTIDE SEQUENCE</scope>
    <source>
        <strain evidence="1">CHS0354</strain>
    </source>
</reference>
<evidence type="ECO:0000313" key="1">
    <source>
        <dbReference type="EMBL" id="KAK3583541.1"/>
    </source>
</evidence>